<evidence type="ECO:0000259" key="7">
    <source>
        <dbReference type="Pfam" id="PF01923"/>
    </source>
</evidence>
<dbReference type="PANTHER" id="PTHR12213:SF0">
    <property type="entry name" value="CORRINOID ADENOSYLTRANSFERASE MMAB"/>
    <property type="match status" value="1"/>
</dbReference>
<feature type="domain" description="Cobalamin adenosyltransferase-like" evidence="7">
    <location>
        <begin position="3"/>
        <end position="164"/>
    </location>
</feature>
<evidence type="ECO:0000256" key="1">
    <source>
        <dbReference type="ARBA" id="ARBA00007487"/>
    </source>
</evidence>
<dbReference type="AlphaFoldDB" id="A0A2M7THH8"/>
<evidence type="ECO:0000256" key="2">
    <source>
        <dbReference type="ARBA" id="ARBA00011233"/>
    </source>
</evidence>
<comment type="catalytic activity">
    <reaction evidence="6">
        <text>2 cob(II)alamin + reduced [electron-transfer flavoprotein] + 2 ATP = 2 adenosylcob(III)alamin + 2 triphosphate + oxidized [electron-transfer flavoprotein] + 3 H(+)</text>
        <dbReference type="Rhea" id="RHEA:28671"/>
        <dbReference type="Rhea" id="RHEA-COMP:10685"/>
        <dbReference type="Rhea" id="RHEA-COMP:10686"/>
        <dbReference type="ChEBI" id="CHEBI:15378"/>
        <dbReference type="ChEBI" id="CHEBI:16304"/>
        <dbReference type="ChEBI" id="CHEBI:18036"/>
        <dbReference type="ChEBI" id="CHEBI:18408"/>
        <dbReference type="ChEBI" id="CHEBI:30616"/>
        <dbReference type="ChEBI" id="CHEBI:57692"/>
        <dbReference type="ChEBI" id="CHEBI:58307"/>
        <dbReference type="EC" id="2.5.1.17"/>
    </reaction>
</comment>
<dbReference type="Proteomes" id="UP000228920">
    <property type="component" value="Unassembled WGS sequence"/>
</dbReference>
<dbReference type="EC" id="2.5.1.17" evidence="6"/>
<evidence type="ECO:0000313" key="9">
    <source>
        <dbReference type="Proteomes" id="UP000228920"/>
    </source>
</evidence>
<dbReference type="InterPro" id="IPR036451">
    <property type="entry name" value="CblAdoTrfase-like_sf"/>
</dbReference>
<keyword evidence="6" id="KW-0169">Cobalamin biosynthesis</keyword>
<dbReference type="GO" id="GO:0008817">
    <property type="term" value="F:corrinoid adenosyltransferase activity"/>
    <property type="evidence" value="ECO:0007669"/>
    <property type="project" value="UniProtKB-UniRule"/>
</dbReference>
<dbReference type="InterPro" id="IPR016030">
    <property type="entry name" value="CblAdoTrfase-like"/>
</dbReference>
<evidence type="ECO:0000256" key="3">
    <source>
        <dbReference type="ARBA" id="ARBA00022679"/>
    </source>
</evidence>
<keyword evidence="3 6" id="KW-0808">Transferase</keyword>
<dbReference type="GO" id="GO:0009236">
    <property type="term" value="P:cobalamin biosynthetic process"/>
    <property type="evidence" value="ECO:0007669"/>
    <property type="project" value="UniProtKB-UniRule"/>
</dbReference>
<evidence type="ECO:0000256" key="6">
    <source>
        <dbReference type="RuleBase" id="RU366026"/>
    </source>
</evidence>
<accession>A0A2M7THH8</accession>
<evidence type="ECO:0000313" key="8">
    <source>
        <dbReference type="EMBL" id="PIZ45757.1"/>
    </source>
</evidence>
<keyword evidence="5 6" id="KW-0067">ATP-binding</keyword>
<evidence type="ECO:0000256" key="5">
    <source>
        <dbReference type="ARBA" id="ARBA00022840"/>
    </source>
</evidence>
<protein>
    <recommendedName>
        <fullName evidence="6">Corrinoid adenosyltransferase</fullName>
        <ecNumber evidence="6">2.5.1.17</ecNumber>
    </recommendedName>
    <alternativeName>
        <fullName evidence="6">Cob(II)alamin adenosyltransferase</fullName>
    </alternativeName>
    <alternativeName>
        <fullName evidence="6">Cob(II)yrinic acid a,c-diamide adenosyltransferase</fullName>
    </alternativeName>
    <alternativeName>
        <fullName evidence="6">Cobinamide/cobalamin adenosyltransferase</fullName>
    </alternativeName>
</protein>
<dbReference type="NCBIfam" id="TIGR00636">
    <property type="entry name" value="PduO_Nterm"/>
    <property type="match status" value="1"/>
</dbReference>
<comment type="caution">
    <text evidence="8">The sequence shown here is derived from an EMBL/GenBank/DDBJ whole genome shotgun (WGS) entry which is preliminary data.</text>
</comment>
<comment type="pathway">
    <text evidence="6">Cofactor biosynthesis; adenosylcobalamin biosynthesis; adenosylcobalamin from cob(II)yrinate a,c-diamide: step 2/7.</text>
</comment>
<dbReference type="Pfam" id="PF01923">
    <property type="entry name" value="Cob_adeno_trans"/>
    <property type="match status" value="1"/>
</dbReference>
<name>A0A2M7THH8_UNCKA</name>
<dbReference type="UniPathway" id="UPA00148">
    <property type="reaction ID" value="UER00233"/>
</dbReference>
<dbReference type="SUPFAM" id="SSF89028">
    <property type="entry name" value="Cobalamin adenosyltransferase-like"/>
    <property type="match status" value="1"/>
</dbReference>
<dbReference type="Gene3D" id="1.20.1200.10">
    <property type="entry name" value="Cobalamin adenosyltransferase-like"/>
    <property type="match status" value="1"/>
</dbReference>
<proteinExistence type="inferred from homology"/>
<dbReference type="InterPro" id="IPR029499">
    <property type="entry name" value="PduO-typ"/>
</dbReference>
<comment type="subunit">
    <text evidence="2">Homotrimer.</text>
</comment>
<comment type="similarity">
    <text evidence="1 6">Belongs to the Cob(I)alamin adenosyltransferase family.</text>
</comment>
<dbReference type="GO" id="GO:0005524">
    <property type="term" value="F:ATP binding"/>
    <property type="evidence" value="ECO:0007669"/>
    <property type="project" value="UniProtKB-UniRule"/>
</dbReference>
<comment type="catalytic activity">
    <reaction evidence="6">
        <text>2 cob(II)yrinate a,c diamide + reduced [electron-transfer flavoprotein] + 2 ATP = 2 adenosylcob(III)yrinate a,c-diamide + 2 triphosphate + oxidized [electron-transfer flavoprotein] + 3 H(+)</text>
        <dbReference type="Rhea" id="RHEA:11528"/>
        <dbReference type="Rhea" id="RHEA-COMP:10685"/>
        <dbReference type="Rhea" id="RHEA-COMP:10686"/>
        <dbReference type="ChEBI" id="CHEBI:15378"/>
        <dbReference type="ChEBI" id="CHEBI:18036"/>
        <dbReference type="ChEBI" id="CHEBI:30616"/>
        <dbReference type="ChEBI" id="CHEBI:57692"/>
        <dbReference type="ChEBI" id="CHEBI:58307"/>
        <dbReference type="ChEBI" id="CHEBI:58503"/>
        <dbReference type="ChEBI" id="CHEBI:58537"/>
        <dbReference type="EC" id="2.5.1.17"/>
    </reaction>
</comment>
<evidence type="ECO:0000256" key="4">
    <source>
        <dbReference type="ARBA" id="ARBA00022741"/>
    </source>
</evidence>
<gene>
    <name evidence="8" type="ORF">COY32_04740</name>
</gene>
<dbReference type="EMBL" id="PFNL01000123">
    <property type="protein sequence ID" value="PIZ45757.1"/>
    <property type="molecule type" value="Genomic_DNA"/>
</dbReference>
<reference evidence="9" key="1">
    <citation type="submission" date="2017-09" db="EMBL/GenBank/DDBJ databases">
        <title>Depth-based differentiation of microbial function through sediment-hosted aquifers and enrichment of novel symbionts in the deep terrestrial subsurface.</title>
        <authorList>
            <person name="Probst A.J."/>
            <person name="Ladd B."/>
            <person name="Jarett J.K."/>
            <person name="Geller-Mcgrath D.E."/>
            <person name="Sieber C.M.K."/>
            <person name="Emerson J.B."/>
            <person name="Anantharaman K."/>
            <person name="Thomas B.C."/>
            <person name="Malmstrom R."/>
            <person name="Stieglmeier M."/>
            <person name="Klingl A."/>
            <person name="Woyke T."/>
            <person name="Ryan C.M."/>
            <person name="Banfield J.F."/>
        </authorList>
    </citation>
    <scope>NUCLEOTIDE SEQUENCE [LARGE SCALE GENOMIC DNA]</scope>
</reference>
<dbReference type="FunFam" id="1.20.1200.10:FF:000001">
    <property type="entry name" value="Cob(I)yrinic acid a,c-diamide adenosyltransferase"/>
    <property type="match status" value="1"/>
</dbReference>
<keyword evidence="4 6" id="KW-0547">Nucleotide-binding</keyword>
<sequence length="180" mass="19956">MKIYTKTGDSGKTSLYSGERVPKNDVTIACLGSIDQLNASLGVVTSQLKQTTITDDVVHRLHTIQRKLLLLGSSIAGSTLTLDVTDVTQLEESIDYFTNHLPQLTSFILPGGSVAASSCHMSRTICRQTERIIVTLNEANKQSPIVLQYINRLSDYLFTLARYINMFEGAGEITWDRNTR</sequence>
<organism evidence="8 9">
    <name type="scientific">candidate division WWE3 bacterium CG_4_10_14_0_2_um_filter_41_14</name>
    <dbReference type="NCBI Taxonomy" id="1975072"/>
    <lineage>
        <taxon>Bacteria</taxon>
        <taxon>Katanobacteria</taxon>
    </lineage>
</organism>
<dbReference type="PANTHER" id="PTHR12213">
    <property type="entry name" value="CORRINOID ADENOSYLTRANSFERASE"/>
    <property type="match status" value="1"/>
</dbReference>